<feature type="domain" description="DUF4474" evidence="2">
    <location>
        <begin position="1710"/>
        <end position="1868"/>
    </location>
</feature>
<keyword evidence="4" id="KW-1185">Reference proteome</keyword>
<reference evidence="3 4" key="1">
    <citation type="journal article" date="2021" name="ISME Commun">
        <title>Automated analysis of genomic sequences facilitates high-throughput and comprehensive description of bacteria.</title>
        <authorList>
            <person name="Hitch T.C.A."/>
        </authorList>
    </citation>
    <scope>NUCLEOTIDE SEQUENCE [LARGE SCALE GENOMIC DNA]</scope>
    <source>
        <strain evidence="3 4">Sanger_109</strain>
    </source>
</reference>
<dbReference type="Gene3D" id="2.180.10.10">
    <property type="entry name" value="RHS repeat-associated core"/>
    <property type="match status" value="1"/>
</dbReference>
<protein>
    <submittedName>
        <fullName evidence="3">DUF4474 domain-containing protein</fullName>
    </submittedName>
</protein>
<dbReference type="InterPro" id="IPR018247">
    <property type="entry name" value="EF_Hand_1_Ca_BS"/>
</dbReference>
<evidence type="ECO:0000313" key="4">
    <source>
        <dbReference type="Proteomes" id="UP001652442"/>
    </source>
</evidence>
<gene>
    <name evidence="3" type="ORF">OCV88_09340</name>
</gene>
<dbReference type="PANTHER" id="PTHR32305">
    <property type="match status" value="1"/>
</dbReference>
<evidence type="ECO:0000313" key="3">
    <source>
        <dbReference type="EMBL" id="MCU6762536.1"/>
    </source>
</evidence>
<accession>A0ABT2TL13</accession>
<name>A0ABT2TL13_9FIRM</name>
<evidence type="ECO:0000256" key="1">
    <source>
        <dbReference type="SAM" id="MobiDB-lite"/>
    </source>
</evidence>
<dbReference type="NCBIfam" id="TIGR03696">
    <property type="entry name" value="Rhs_assc_core"/>
    <property type="match status" value="1"/>
</dbReference>
<feature type="compositionally biased region" description="Basic and acidic residues" evidence="1">
    <location>
        <begin position="1007"/>
        <end position="1020"/>
    </location>
</feature>
<comment type="caution">
    <text evidence="3">The sequence shown here is derived from an EMBL/GenBank/DDBJ whole genome shotgun (WGS) entry which is preliminary data.</text>
</comment>
<evidence type="ECO:0000259" key="2">
    <source>
        <dbReference type="Pfam" id="PF14751"/>
    </source>
</evidence>
<organism evidence="3 4">
    <name type="scientific">Brotonthovivens ammoniilytica</name>
    <dbReference type="NCBI Taxonomy" id="2981725"/>
    <lineage>
        <taxon>Bacteria</taxon>
        <taxon>Bacillati</taxon>
        <taxon>Bacillota</taxon>
        <taxon>Clostridia</taxon>
        <taxon>Lachnospirales</taxon>
        <taxon>Lachnospiraceae</taxon>
        <taxon>Brotonthovivens</taxon>
    </lineage>
</organism>
<sequence length="1893" mass="211517">MKNTKKYLRRGISCSLAASVCFTGFNITPLLDGRIVMAQEIEYQKQLEETKVEVSEERTEDTTSYQLADGTKQLVIHSGDVRYENESGELIDYDPTLTQITEEVSEQKRSLEGYTYENTEGDMKHYLPQKLDPDTPLLLENGKMAIELQPVTDQDNNVFGMAGEYEKVQAVKEDYTDIYDEEEPAVVGAVYETKDESLELSYISNTDGVKETIVLNEKPKGNVFRYYLQLNGLEPLINEETKEIELYRAGDTDDPAAVIEAPYMNDATQEAYSEDIYYDIESKDDGRYLLTMIVDQGYLDKAQYPVIIDPTATWSGSAKIDDVYIADGAHKNSNFYAAASQAFFAGQNHSGLKLRSLIKLNDLKKTLDGKCVTSAVLNMYEAGGDSGVTVNSYALTSTRANSSATWANQPTISSTVLGTCKSTGTIGNKVTMNMTKFVQELCNGTRSYNYGIMMKSTSEANKKYAKFYGVRFTTAGKRPTLVVNYVDGPTTATSVSASPNYIKKGGTTKVTWAGINTSYLSYVQYRIQKSGAEDNLVNYSSSTKIGTTGSGSANVTLGSWADGTYRIYVRGVDKGGIKGVAKGVNVVIDSTNPVFDKNSVSPATSASAYSKSLPTMSWKVTDTNFRDLYYSIDKGTTWKKLSTAKEGSAALPASDFKKTGTYRIFLRAYDKAGNYKTSAGMDYYYDNTAPKAKTVTRSNDGTNVLISLYGLSEVIDTDKVYYAVSAGGAGRPAKTSYTPVTALSYKDNNLTVKVPIDSKINAEKVYDIYVAIGDKAGNISYDNPVKAGWYNIKNAVYDGTLIVSADKNEENPTDDWYLFWDTGNSSSGSADSVITSADIYESLDGNTFKKIGTNTTGQQVISVPEMKDYVSYRIVASYKDGSKRLSNVQSLRKTALDEYVETQEQELGASISEEDVDELVAMDAVAVKEESPDIISGKQRAAENIAEEYVYLNEEIDTDGDQLLDGYEMWEIGSDKTSADSDTDGFDDYYEVTVLGTSPAIYTADGDNDKDGVLNSKEKQLGTNPYLPDTDFDGVNDSSDKEPLKTNTGNGAAVSYSIIENNNIYEHKISKTEEGLTFVYWYNPYSDLIRKIERSTEKNGKVQEYYFYDSKKQQIGLLRNYGNNKYDVVTSTYDGNDEVNFAAYNGLGYTINRNDDGDLLSVSVNGVNLISNSFAVTGTGEDAYTYQSKAWFANNQGETYDYTQINVTDADGNVSKEKALKGVKIDGASAYSYEYAYDSQGNVQKLKDNENNVQYTYEYDSQGEVAGITASNGFKINKQKDSDTGDQRRTYSFGNVQHSVAYTESGSDTSTKKTSVIDTDLSVEEQTDSNSKNDSKVIKFKNNLILENKQVLETNQLSLSLKNNRKLLYKYDTWGNIASISYSDGNSTAKNYSAEYEYNTKGELTSEKNSFSGTSKKYEYDGNGNRVSKKEYDKAGKLVKTGSFTYDAVWRDKIAGYTENGVKKSISFDKLGNPINWLNDLKFTWKNGRRLNTAENPEYSVVYKYDVTGLRTQKKVTEKAGNISTTYDYIWDGNALLRETRTTGQKKLVFDYLYDGNYNIIGFKLSGSGIAEKTYIFEQDVQGNIAAVYELGDKSAACVAEYVYDAYGELVKVTNNTNDNIGDLNLFRYRGYYQDVETNLYYLQSRYYDASAGRFLNMDNILYLGVNPDIYNCSYNLFVYCENDPVNYVDETGSLPSFKTIKKMVNKYLGGWYYRNGKTIYYWGKRSPQSLAGYNDMYDGLSGMIGCNLSNNKIIEYNSKIWWRFQFWKGSYGFTRLYGAEIGVYYKKGGGSGGHYTCAKKYPLKMSFSLYNKKNQRLFSTISENTWWKNGFVWGYQHRNNLIMVSKIYFPNTSIGNSQKAAFVKGKKNLKNCEISQKGRIYTIKWKKNGNER</sequence>
<dbReference type="InterPro" id="IPR022385">
    <property type="entry name" value="Rhs_assc_core"/>
</dbReference>
<dbReference type="EMBL" id="JAOQJQ010000003">
    <property type="protein sequence ID" value="MCU6762536.1"/>
    <property type="molecule type" value="Genomic_DNA"/>
</dbReference>
<dbReference type="PANTHER" id="PTHR32305:SF15">
    <property type="entry name" value="PROTEIN RHSA-RELATED"/>
    <property type="match status" value="1"/>
</dbReference>
<dbReference type="Proteomes" id="UP001652442">
    <property type="component" value="Unassembled WGS sequence"/>
</dbReference>
<proteinExistence type="predicted"/>
<dbReference type="InterPro" id="IPR029322">
    <property type="entry name" value="DUF4474"/>
</dbReference>
<dbReference type="RefSeq" id="WP_262591099.1">
    <property type="nucleotide sequence ID" value="NZ_JAOQJQ010000003.1"/>
</dbReference>
<dbReference type="PROSITE" id="PS00018">
    <property type="entry name" value="EF_HAND_1"/>
    <property type="match status" value="1"/>
</dbReference>
<feature type="region of interest" description="Disordered" evidence="1">
    <location>
        <begin position="1006"/>
        <end position="1029"/>
    </location>
</feature>
<dbReference type="Pfam" id="PF14751">
    <property type="entry name" value="DUF4474"/>
    <property type="match status" value="1"/>
</dbReference>
<dbReference type="InterPro" id="IPR050708">
    <property type="entry name" value="T6SS_VgrG/RHS"/>
</dbReference>